<reference evidence="1" key="1">
    <citation type="submission" date="2022-04" db="EMBL/GenBank/DDBJ databases">
        <title>Jade perch genome.</title>
        <authorList>
            <person name="Chao B."/>
        </authorList>
    </citation>
    <scope>NUCLEOTIDE SEQUENCE</scope>
    <source>
        <strain evidence="1">CB-2022</strain>
    </source>
</reference>
<dbReference type="Proteomes" id="UP000831701">
    <property type="component" value="Chromosome 21"/>
</dbReference>
<keyword evidence="2" id="KW-1185">Reference proteome</keyword>
<name>A0ACB8VKY0_9TELE</name>
<gene>
    <name evidence="1" type="ORF">L3Q82_018047</name>
</gene>
<comment type="caution">
    <text evidence="1">The sequence shown here is derived from an EMBL/GenBank/DDBJ whole genome shotgun (WGS) entry which is preliminary data.</text>
</comment>
<feature type="non-terminal residue" evidence="1">
    <location>
        <position position="1"/>
    </location>
</feature>
<proteinExistence type="predicted"/>
<organism evidence="1 2">
    <name type="scientific">Scortum barcoo</name>
    <name type="common">barcoo grunter</name>
    <dbReference type="NCBI Taxonomy" id="214431"/>
    <lineage>
        <taxon>Eukaryota</taxon>
        <taxon>Metazoa</taxon>
        <taxon>Chordata</taxon>
        <taxon>Craniata</taxon>
        <taxon>Vertebrata</taxon>
        <taxon>Euteleostomi</taxon>
        <taxon>Actinopterygii</taxon>
        <taxon>Neopterygii</taxon>
        <taxon>Teleostei</taxon>
        <taxon>Neoteleostei</taxon>
        <taxon>Acanthomorphata</taxon>
        <taxon>Eupercaria</taxon>
        <taxon>Centrarchiformes</taxon>
        <taxon>Terapontoidei</taxon>
        <taxon>Terapontidae</taxon>
        <taxon>Scortum</taxon>
    </lineage>
</organism>
<evidence type="ECO:0000313" key="2">
    <source>
        <dbReference type="Proteomes" id="UP000831701"/>
    </source>
</evidence>
<sequence length="165" mass="18857">QDQLMINGADMFNFMGFALLCKEQHQAWKTRKEKGYDTLQSEWQFHNWRQASTSGDMEEACRRATTQQQDRYLRLCARRNRRSTARALQNDLQQATNVLVSAQTVRNRLHEGGMRALTSTGGGCAYSPTPVQDVWHLPENTKIGKFATGALCSSQMKARFTLKHM</sequence>
<dbReference type="EMBL" id="CM041551">
    <property type="protein sequence ID" value="KAI3355193.1"/>
    <property type="molecule type" value="Genomic_DNA"/>
</dbReference>
<protein>
    <submittedName>
        <fullName evidence="1">Uncharacterized protein</fullName>
    </submittedName>
</protein>
<evidence type="ECO:0000313" key="1">
    <source>
        <dbReference type="EMBL" id="KAI3355193.1"/>
    </source>
</evidence>
<accession>A0ACB8VKY0</accession>